<comment type="similarity">
    <text evidence="1 4">Belongs to the glycosyl hydrolase 28 family.</text>
</comment>
<dbReference type="PANTHER" id="PTHR31339:SF9">
    <property type="entry name" value="PLASMIN AND FIBRONECTIN-BINDING PROTEIN A"/>
    <property type="match status" value="1"/>
</dbReference>
<dbReference type="PANTHER" id="PTHR31339">
    <property type="entry name" value="PECTIN LYASE-RELATED"/>
    <property type="match status" value="1"/>
</dbReference>
<dbReference type="InterPro" id="IPR051801">
    <property type="entry name" value="GH28_Enzymes"/>
</dbReference>
<evidence type="ECO:0000256" key="2">
    <source>
        <dbReference type="ARBA" id="ARBA00022801"/>
    </source>
</evidence>
<dbReference type="Proteomes" id="UP001165074">
    <property type="component" value="Unassembled WGS sequence"/>
</dbReference>
<evidence type="ECO:0000256" key="5">
    <source>
        <dbReference type="SAM" id="SignalP"/>
    </source>
</evidence>
<dbReference type="SUPFAM" id="SSF51126">
    <property type="entry name" value="Pectin lyase-like"/>
    <property type="match status" value="1"/>
</dbReference>
<evidence type="ECO:0000313" key="6">
    <source>
        <dbReference type="EMBL" id="GLY82526.1"/>
    </source>
</evidence>
<feature type="chain" id="PRO_5040991084" evidence="5">
    <location>
        <begin position="26"/>
        <end position="796"/>
    </location>
</feature>
<dbReference type="Gene3D" id="2.160.20.10">
    <property type="entry name" value="Single-stranded right-handed beta-helix, Pectin lyase-like"/>
    <property type="match status" value="1"/>
</dbReference>
<keyword evidence="3 4" id="KW-0326">Glycosidase</keyword>
<dbReference type="InterPro" id="IPR012334">
    <property type="entry name" value="Pectin_lyas_fold"/>
</dbReference>
<name>A0A9W6RTY0_9ACTN</name>
<dbReference type="Pfam" id="PF00295">
    <property type="entry name" value="Glyco_hydro_28"/>
    <property type="match status" value="1"/>
</dbReference>
<dbReference type="InterPro" id="IPR000743">
    <property type="entry name" value="Glyco_hydro_28"/>
</dbReference>
<gene>
    <name evidence="6" type="ORF">Airi02_004580</name>
</gene>
<dbReference type="RefSeq" id="WP_285566247.1">
    <property type="nucleotide sequence ID" value="NZ_BSTK01000001.1"/>
</dbReference>
<evidence type="ECO:0000256" key="1">
    <source>
        <dbReference type="ARBA" id="ARBA00008834"/>
    </source>
</evidence>
<sequence length="796" mass="86686">MKGRGRRWTVALAVTALVVTGTPGAARATSGESRGDATAHRSSGTVVVAKPDASGRIETVGTSTVTVRNGTTVQQVKAQIRAKDDSRQSYVVADKDGEEKRSGAVVDGDRLQVAAEDGQSRFTYRLAIGDPHAQQKDGVYWNKDLYDKIDQTVNANTPVFNDNRCDITSPKYAGLVRRVTEKFYVGNQAGDPAEKTSPLVASSQEVWYYTDAIEAAIRDCHKAGGGIVVVPAGGSRNANGAYYSGAITLLSNVNLHIDTGAVVKFMRNKTNEYYPVVLTSYEGTDLYNFSPLIYALGQTNIAITGGGTLDGQEDMWNWRPWKKGYWGEPSVENKSLDAPYGENGILNEMNFQDVPITKRVFTDDGHMPASIPVIDGNTVKHVPPPADAVAMKSTFRPQFIETNHSRNVLIEDVKIRNTPFWIVHPLNSQNVLVRNLDIYSDKTKDFEATGWNNDDGVDPESCENVVLEGNHVTTSDDGAAIKAGRNVNGRLHRGPSENLIVRDSVYENDNIGTYSAAVSMGSEMSGGIRNVFIEHNEFGGPGLAMILKIKTNSYRGGAVENIYLRHNLLKAARSAMVQLDSNYSETVSFPNADVFNPTVRNIYIDDVNTTPTMTPGKATFQFSSAASRSPVENVRYRNSVFYTTSTLQAAFNSNKNIKNLVVENVKYIDPSSGAETVYNTTPLNLLDQTTAHAGDENVRLGDDPNVVTKVPAHTFTVSGKVDLAAYPGFVSGGTVRIFVDRSTTAIPVTLSPDGSFTSGPITLDDDQYWYVDRHYVAVNLFNGININTVVHPVEAS</sequence>
<evidence type="ECO:0000313" key="7">
    <source>
        <dbReference type="Proteomes" id="UP001165074"/>
    </source>
</evidence>
<protein>
    <submittedName>
        <fullName evidence="6">Uncharacterized protein</fullName>
    </submittedName>
</protein>
<evidence type="ECO:0000256" key="3">
    <source>
        <dbReference type="ARBA" id="ARBA00023295"/>
    </source>
</evidence>
<keyword evidence="5" id="KW-0732">Signal</keyword>
<feature type="signal peptide" evidence="5">
    <location>
        <begin position="1"/>
        <end position="25"/>
    </location>
</feature>
<keyword evidence="2 4" id="KW-0378">Hydrolase</keyword>
<dbReference type="AlphaFoldDB" id="A0A9W6RTY0"/>
<keyword evidence="7" id="KW-1185">Reference proteome</keyword>
<dbReference type="EMBL" id="BSTK01000001">
    <property type="protein sequence ID" value="GLY82526.1"/>
    <property type="molecule type" value="Genomic_DNA"/>
</dbReference>
<proteinExistence type="inferred from homology"/>
<comment type="caution">
    <text evidence="6">The sequence shown here is derived from an EMBL/GenBank/DDBJ whole genome shotgun (WGS) entry which is preliminary data.</text>
</comment>
<dbReference type="GO" id="GO:0005975">
    <property type="term" value="P:carbohydrate metabolic process"/>
    <property type="evidence" value="ECO:0007669"/>
    <property type="project" value="InterPro"/>
</dbReference>
<dbReference type="InterPro" id="IPR011050">
    <property type="entry name" value="Pectin_lyase_fold/virulence"/>
</dbReference>
<accession>A0A9W6RTY0</accession>
<reference evidence="6" key="1">
    <citation type="submission" date="2023-03" db="EMBL/GenBank/DDBJ databases">
        <title>Actinoallomurus iriomotensis NBRC 103684.</title>
        <authorList>
            <person name="Ichikawa N."/>
            <person name="Sato H."/>
            <person name="Tonouchi N."/>
        </authorList>
    </citation>
    <scope>NUCLEOTIDE SEQUENCE</scope>
    <source>
        <strain evidence="6">NBRC 103684</strain>
    </source>
</reference>
<dbReference type="GO" id="GO:0004650">
    <property type="term" value="F:polygalacturonase activity"/>
    <property type="evidence" value="ECO:0007669"/>
    <property type="project" value="InterPro"/>
</dbReference>
<evidence type="ECO:0000256" key="4">
    <source>
        <dbReference type="RuleBase" id="RU361169"/>
    </source>
</evidence>
<organism evidence="6 7">
    <name type="scientific">Actinoallomurus iriomotensis</name>
    <dbReference type="NCBI Taxonomy" id="478107"/>
    <lineage>
        <taxon>Bacteria</taxon>
        <taxon>Bacillati</taxon>
        <taxon>Actinomycetota</taxon>
        <taxon>Actinomycetes</taxon>
        <taxon>Streptosporangiales</taxon>
        <taxon>Thermomonosporaceae</taxon>
        <taxon>Actinoallomurus</taxon>
    </lineage>
</organism>